<dbReference type="Gene3D" id="3.20.20.450">
    <property type="entry name" value="EAL domain"/>
    <property type="match status" value="1"/>
</dbReference>
<dbReference type="AlphaFoldDB" id="A0A557PGY0"/>
<dbReference type="GO" id="GO:0071111">
    <property type="term" value="F:cyclic-guanylate-specific phosphodiesterase activity"/>
    <property type="evidence" value="ECO:0007669"/>
    <property type="project" value="InterPro"/>
</dbReference>
<evidence type="ECO:0000256" key="1">
    <source>
        <dbReference type="SAM" id="Phobius"/>
    </source>
</evidence>
<accession>A0A557PGY0</accession>
<gene>
    <name evidence="3" type="ORF">FOF44_00145</name>
</gene>
<dbReference type="Proteomes" id="UP000319828">
    <property type="component" value="Unassembled WGS sequence"/>
</dbReference>
<dbReference type="PANTHER" id="PTHR33121:SF79">
    <property type="entry name" value="CYCLIC DI-GMP PHOSPHODIESTERASE PDED-RELATED"/>
    <property type="match status" value="1"/>
</dbReference>
<feature type="transmembrane region" description="Helical" evidence="1">
    <location>
        <begin position="12"/>
        <end position="31"/>
    </location>
</feature>
<proteinExistence type="predicted"/>
<dbReference type="Pfam" id="PF00563">
    <property type="entry name" value="EAL"/>
    <property type="match status" value="1"/>
</dbReference>
<keyword evidence="1" id="KW-0472">Membrane</keyword>
<dbReference type="InterPro" id="IPR050706">
    <property type="entry name" value="Cyclic-di-GMP_PDE-like"/>
</dbReference>
<dbReference type="RefSeq" id="WP_144229637.1">
    <property type="nucleotide sequence ID" value="NZ_CANNCB010000028.1"/>
</dbReference>
<keyword evidence="1" id="KW-1133">Transmembrane helix</keyword>
<keyword evidence="1" id="KW-0812">Transmembrane</keyword>
<evidence type="ECO:0000313" key="4">
    <source>
        <dbReference type="Proteomes" id="UP000319828"/>
    </source>
</evidence>
<protein>
    <submittedName>
        <fullName evidence="3">EAL domain-containing protein</fullName>
    </submittedName>
</protein>
<evidence type="ECO:0000313" key="3">
    <source>
        <dbReference type="EMBL" id="TVO39916.1"/>
    </source>
</evidence>
<dbReference type="OrthoDB" id="9812358at2"/>
<dbReference type="SUPFAM" id="SSF141868">
    <property type="entry name" value="EAL domain-like"/>
    <property type="match status" value="1"/>
</dbReference>
<dbReference type="InterPro" id="IPR001633">
    <property type="entry name" value="EAL_dom"/>
</dbReference>
<evidence type="ECO:0000259" key="2">
    <source>
        <dbReference type="PROSITE" id="PS50883"/>
    </source>
</evidence>
<dbReference type="SMART" id="SM00052">
    <property type="entry name" value="EAL"/>
    <property type="match status" value="1"/>
</dbReference>
<name>A0A557PGY0_9VIBR</name>
<reference evidence="3 4" key="1">
    <citation type="submission" date="2019-07" db="EMBL/GenBank/DDBJ databases">
        <title>The draft genome sequence of Vibrio algivorus M1486.</title>
        <authorList>
            <person name="Meng X."/>
        </authorList>
    </citation>
    <scope>NUCLEOTIDE SEQUENCE [LARGE SCALE GENOMIC DNA]</scope>
    <source>
        <strain evidence="3 4">M1486</strain>
    </source>
</reference>
<organism evidence="3 4">
    <name type="scientific">Vibrio algivorus</name>
    <dbReference type="NCBI Taxonomy" id="1667024"/>
    <lineage>
        <taxon>Bacteria</taxon>
        <taxon>Pseudomonadati</taxon>
        <taxon>Pseudomonadota</taxon>
        <taxon>Gammaproteobacteria</taxon>
        <taxon>Vibrionales</taxon>
        <taxon>Vibrionaceae</taxon>
        <taxon>Vibrio</taxon>
    </lineage>
</organism>
<dbReference type="PANTHER" id="PTHR33121">
    <property type="entry name" value="CYCLIC DI-GMP PHOSPHODIESTERASE PDEF"/>
    <property type="match status" value="1"/>
</dbReference>
<dbReference type="InterPro" id="IPR035919">
    <property type="entry name" value="EAL_sf"/>
</dbReference>
<comment type="caution">
    <text evidence="3">The sequence shown here is derived from an EMBL/GenBank/DDBJ whole genome shotgun (WGS) entry which is preliminary data.</text>
</comment>
<dbReference type="CDD" id="cd01948">
    <property type="entry name" value="EAL"/>
    <property type="match status" value="1"/>
</dbReference>
<sequence length="530" mass="60228">MLQRPKTLGYYVSLLFLFIACGLVFAFHYWAALTLAQDTQRGALRAKAAILSEVLDSVANHSREVLDNTSVPSVCNDGSLELLERIQRQFVIPSVVSFLTVNDEKEYCVYPDAATSVSNLMANDVGRQYIDAPEDYRIWFEETGMRSSDDMYALSAMVIQKGRMQLRFDLTLLSNLINGETPSYNTRPSLSIHVVSQYWGLTPANFNELVGEFIWVIDHASQYDISVVIGQPIVLTQELAIQMIKQTWFVSVLVFLLLCRLSYRAFERRYHALPRVLKYHFKHNTITPYYQPIINTASNRCIGAEVLCRGEGMSPSIFIPQVEDAGLELELTRYLLNRALNELSGWLIADRHRYLSLNVSASALMQSDFCALFEEERATHFLLARQLRLELTERRAIPSAVLTPILKRFRKLGYLIYLDDFGVEHSNLSNLQTLPIDALKVDKRFIDAIPLPLYDHHRAQACVSDDMSLVKQIADVASALNVDIIAEGVEHAYQKVYLNQMGIFLMQGWHFSPALSADDFVDFSKVKAEI</sequence>
<dbReference type="PROSITE" id="PS50883">
    <property type="entry name" value="EAL"/>
    <property type="match status" value="1"/>
</dbReference>
<dbReference type="EMBL" id="VMKJ01000001">
    <property type="protein sequence ID" value="TVO39916.1"/>
    <property type="molecule type" value="Genomic_DNA"/>
</dbReference>
<dbReference type="PROSITE" id="PS51257">
    <property type="entry name" value="PROKAR_LIPOPROTEIN"/>
    <property type="match status" value="1"/>
</dbReference>
<feature type="domain" description="EAL" evidence="2">
    <location>
        <begin position="270"/>
        <end position="528"/>
    </location>
</feature>